<evidence type="ECO:0000313" key="1">
    <source>
        <dbReference type="EMBL" id="SUC20502.1"/>
    </source>
</evidence>
<evidence type="ECO:0000313" key="2">
    <source>
        <dbReference type="Proteomes" id="UP000254191"/>
    </source>
</evidence>
<accession>A0A379FJI1</accession>
<name>A0A379FJI1_PROMI</name>
<reference evidence="1 2" key="1">
    <citation type="submission" date="2018-06" db="EMBL/GenBank/DDBJ databases">
        <authorList>
            <consortium name="Pathogen Informatics"/>
            <person name="Doyle S."/>
        </authorList>
    </citation>
    <scope>NUCLEOTIDE SEQUENCE [LARGE SCALE GENOMIC DNA]</scope>
    <source>
        <strain evidence="1 2">NCTC11938</strain>
    </source>
</reference>
<dbReference type="Proteomes" id="UP000254191">
    <property type="component" value="Unassembled WGS sequence"/>
</dbReference>
<proteinExistence type="predicted"/>
<sequence length="67" mass="7832">MISADNYQLSARSNITLSSDDSFFAQYTLTNEDTRKNSGVDLRYYRTPFTGEFNECIWRRTPIKIIV</sequence>
<gene>
    <name evidence="1" type="ORF">NCTC11938_01831</name>
</gene>
<organism evidence="1 2">
    <name type="scientific">Proteus mirabilis</name>
    <dbReference type="NCBI Taxonomy" id="584"/>
    <lineage>
        <taxon>Bacteria</taxon>
        <taxon>Pseudomonadati</taxon>
        <taxon>Pseudomonadota</taxon>
        <taxon>Gammaproteobacteria</taxon>
        <taxon>Enterobacterales</taxon>
        <taxon>Morganellaceae</taxon>
        <taxon>Proteus</taxon>
    </lineage>
</organism>
<protein>
    <submittedName>
        <fullName evidence="1">Uncharacterized protein</fullName>
    </submittedName>
</protein>
<dbReference type="AlphaFoldDB" id="A0A379FJI1"/>
<dbReference type="EMBL" id="UGTS01000004">
    <property type="protein sequence ID" value="SUC20502.1"/>
    <property type="molecule type" value="Genomic_DNA"/>
</dbReference>